<evidence type="ECO:0000256" key="4">
    <source>
        <dbReference type="ARBA" id="ARBA00023002"/>
    </source>
</evidence>
<evidence type="ECO:0000256" key="1">
    <source>
        <dbReference type="ARBA" id="ARBA00022630"/>
    </source>
</evidence>
<gene>
    <name evidence="5" type="ORF">FE257_003109</name>
</gene>
<accession>A0AAD4CDA0</accession>
<keyword evidence="1" id="KW-0285">Flavoprotein</keyword>
<dbReference type="PANTHER" id="PTHR43098:SF5">
    <property type="entry name" value="DUAL-FUNCTIONAL MONOOXYGENASE_METHYLTRANSFERASE PSOF"/>
    <property type="match status" value="1"/>
</dbReference>
<comment type="caution">
    <text evidence="5">The sequence shown here is derived from an EMBL/GenBank/DDBJ whole genome shotgun (WGS) entry which is preliminary data.</text>
</comment>
<reference evidence="5" key="2">
    <citation type="submission" date="2020-02" db="EMBL/GenBank/DDBJ databases">
        <authorList>
            <person name="Gilchrist C.L.M."/>
            <person name="Chooi Y.-H."/>
        </authorList>
    </citation>
    <scope>NUCLEOTIDE SEQUENCE</scope>
    <source>
        <strain evidence="5">MST-FP2251</strain>
    </source>
</reference>
<evidence type="ECO:0000313" key="6">
    <source>
        <dbReference type="Proteomes" id="UP001194746"/>
    </source>
</evidence>
<proteinExistence type="predicted"/>
<dbReference type="InterPro" id="IPR020946">
    <property type="entry name" value="Flavin_mOase-like"/>
</dbReference>
<evidence type="ECO:0000313" key="5">
    <source>
        <dbReference type="EMBL" id="KAF9883637.1"/>
    </source>
</evidence>
<dbReference type="AlphaFoldDB" id="A0AAD4CDA0"/>
<dbReference type="Pfam" id="PF00743">
    <property type="entry name" value="FMO-like"/>
    <property type="match status" value="1"/>
</dbReference>
<dbReference type="EMBL" id="VCAU01000155">
    <property type="protein sequence ID" value="KAF9883637.1"/>
    <property type="molecule type" value="Genomic_DNA"/>
</dbReference>
<dbReference type="GO" id="GO:0050660">
    <property type="term" value="F:flavin adenine dinucleotide binding"/>
    <property type="evidence" value="ECO:0007669"/>
    <property type="project" value="InterPro"/>
</dbReference>
<keyword evidence="2" id="KW-0274">FAD</keyword>
<dbReference type="InterPro" id="IPR036188">
    <property type="entry name" value="FAD/NAD-bd_sf"/>
</dbReference>
<protein>
    <recommendedName>
        <fullName evidence="7">Cyclohexanone monooxygenase</fullName>
    </recommendedName>
</protein>
<dbReference type="InterPro" id="IPR050775">
    <property type="entry name" value="FAD-binding_Monooxygenases"/>
</dbReference>
<organism evidence="5 6">
    <name type="scientific">Aspergillus nanangensis</name>
    <dbReference type="NCBI Taxonomy" id="2582783"/>
    <lineage>
        <taxon>Eukaryota</taxon>
        <taxon>Fungi</taxon>
        <taxon>Dikarya</taxon>
        <taxon>Ascomycota</taxon>
        <taxon>Pezizomycotina</taxon>
        <taxon>Eurotiomycetes</taxon>
        <taxon>Eurotiomycetidae</taxon>
        <taxon>Eurotiales</taxon>
        <taxon>Aspergillaceae</taxon>
        <taxon>Aspergillus</taxon>
        <taxon>Aspergillus subgen. Circumdati</taxon>
    </lineage>
</organism>
<dbReference type="Gene3D" id="3.50.50.60">
    <property type="entry name" value="FAD/NAD(P)-binding domain"/>
    <property type="match status" value="2"/>
</dbReference>
<keyword evidence="4" id="KW-0560">Oxidoreductase</keyword>
<keyword evidence="6" id="KW-1185">Reference proteome</keyword>
<dbReference type="GO" id="GO:0004499">
    <property type="term" value="F:N,N-dimethylaniline monooxygenase activity"/>
    <property type="evidence" value="ECO:0007669"/>
    <property type="project" value="InterPro"/>
</dbReference>
<name>A0AAD4CDA0_ASPNN</name>
<evidence type="ECO:0000256" key="2">
    <source>
        <dbReference type="ARBA" id="ARBA00022827"/>
    </source>
</evidence>
<dbReference type="PANTHER" id="PTHR43098">
    <property type="entry name" value="L-ORNITHINE N(5)-MONOOXYGENASE-RELATED"/>
    <property type="match status" value="1"/>
</dbReference>
<dbReference type="Proteomes" id="UP001194746">
    <property type="component" value="Unassembled WGS sequence"/>
</dbReference>
<reference evidence="5" key="1">
    <citation type="journal article" date="2019" name="Beilstein J. Org. Chem.">
        <title>Nanangenines: drimane sesquiterpenoids as the dominant metabolite cohort of a novel Australian fungus, Aspergillus nanangensis.</title>
        <authorList>
            <person name="Lacey H.J."/>
            <person name="Gilchrist C.L.M."/>
            <person name="Crombie A."/>
            <person name="Kalaitzis J.A."/>
            <person name="Vuong D."/>
            <person name="Rutledge P.J."/>
            <person name="Turner P."/>
            <person name="Pitt J.I."/>
            <person name="Lacey E."/>
            <person name="Chooi Y.H."/>
            <person name="Piggott A.M."/>
        </authorList>
    </citation>
    <scope>NUCLEOTIDE SEQUENCE</scope>
    <source>
        <strain evidence="5">MST-FP2251</strain>
    </source>
</reference>
<evidence type="ECO:0000256" key="3">
    <source>
        <dbReference type="ARBA" id="ARBA00022857"/>
    </source>
</evidence>
<dbReference type="GO" id="GO:0050661">
    <property type="term" value="F:NADP binding"/>
    <property type="evidence" value="ECO:0007669"/>
    <property type="project" value="InterPro"/>
</dbReference>
<sequence>MKQATIDVLVVGAGFGGIYELYSFREMGLSTLLVDKASNVGGTWFWNTYPGAMSDTESYLYQYSWDKDLLRTYPWKNHYLKQAEVLAYLDHVVDKNDLRKDMRLSTELVAATWDEDSNVWLVQLQSEDGEISHLSTRYLITALGLLSTPIYPDIPGLPSFGGRIVHTAAWTPDIEVKNKRVGVIGCGSTGIQVITELSKKVASLVSFQRRPQYSVPSGDKPINPEYRKWVNENYDQIWNGVWNSNTGFGIPESQVPFASVAPEKREQVFEELWQQGNGFRFMFGGFSDITTNKEANEAAAQFIKNKISQIVKDPETARKLTPKDAYARRPLCDGGYYQCFNRENVSVVSLDETPIKAIVPEGIETMDGTIHDLDLIIFATGFDAVEGSYNRIRIQGRNGRTLQDHWATQGPTSFMGVALPGFPNLFTLMGPQGPFSNNPPCIELEVMFHRGLIEYAEKVRRESGQVVEVTPEAEAAWVEHCEQIAEGSLFKETASWIFGNNVSGKQIALRFYFGGLKAYRQEIDKVVTSRYSAFQTV</sequence>
<keyword evidence="3" id="KW-0521">NADP</keyword>
<dbReference type="SUPFAM" id="SSF51905">
    <property type="entry name" value="FAD/NAD(P)-binding domain"/>
    <property type="match status" value="2"/>
</dbReference>
<evidence type="ECO:0008006" key="7">
    <source>
        <dbReference type="Google" id="ProtNLM"/>
    </source>
</evidence>